<accession>A0A6A5VVK9</accession>
<keyword evidence="1" id="KW-0732">Signal</keyword>
<protein>
    <recommendedName>
        <fullName evidence="4">Lysine-specific metallo-endopeptidase domain-containing protein</fullName>
    </recommendedName>
</protein>
<sequence>MKFLLPFLSLLGSTCLAIPFELLTRESDLETVDIKTASGNVKAQVVLEFKKEHGCWERDKCGKARVKKREAIRKGLDDMVRMIPGTYYGDPDWDSNPDIFYNCGSSTLAYTSNDDAATTWAHELMHIASFGKTIKKSGEKYMRDYKYPENGNHRGDKWKAYRVRDVKWLAFGSTTPDYAGANNPQSYALLALGNYLLSKIDFFPSEPTWDDRQDPPPAPKKDDAVDWDVEISGAPACDKLETVDDDEEEEEEEEPRGLTCLWSDFSAPKNKMEDGSTSEEQIFNGWYVSRFDIKQRGSMWISGAAAAFDQCKEGTVKEDDCRSVLTRGVKQCYKSDTVTHGITAHDENCIDYAIEFSSSIHEDDPPWNQHIISYPPPDEIKSELSPAAIDRPEVVCSKERGGKWTKEDADAAIEQHCGNDLPFGKADEYTEKGSVKISASFQDSTEKRGFSGPYPEDKKGYCEAFPREHKSQDDCRYAFRKMSEKVGDHAFCLSYYRCVGYLMIAGEFSDPLSIDDGT</sequence>
<dbReference type="Proteomes" id="UP000799779">
    <property type="component" value="Unassembled WGS sequence"/>
</dbReference>
<evidence type="ECO:0000313" key="3">
    <source>
        <dbReference type="Proteomes" id="UP000799779"/>
    </source>
</evidence>
<organism evidence="2 3">
    <name type="scientific">Amniculicola lignicola CBS 123094</name>
    <dbReference type="NCBI Taxonomy" id="1392246"/>
    <lineage>
        <taxon>Eukaryota</taxon>
        <taxon>Fungi</taxon>
        <taxon>Dikarya</taxon>
        <taxon>Ascomycota</taxon>
        <taxon>Pezizomycotina</taxon>
        <taxon>Dothideomycetes</taxon>
        <taxon>Pleosporomycetidae</taxon>
        <taxon>Pleosporales</taxon>
        <taxon>Amniculicolaceae</taxon>
        <taxon>Amniculicola</taxon>
    </lineage>
</organism>
<evidence type="ECO:0008006" key="4">
    <source>
        <dbReference type="Google" id="ProtNLM"/>
    </source>
</evidence>
<dbReference type="OrthoDB" id="3773989at2759"/>
<feature type="signal peptide" evidence="1">
    <location>
        <begin position="1"/>
        <end position="17"/>
    </location>
</feature>
<feature type="chain" id="PRO_5025618507" description="Lysine-specific metallo-endopeptidase domain-containing protein" evidence="1">
    <location>
        <begin position="18"/>
        <end position="518"/>
    </location>
</feature>
<gene>
    <name evidence="2" type="ORF">P154DRAFT_582692</name>
</gene>
<evidence type="ECO:0000313" key="2">
    <source>
        <dbReference type="EMBL" id="KAF1993563.1"/>
    </source>
</evidence>
<evidence type="ECO:0000256" key="1">
    <source>
        <dbReference type="SAM" id="SignalP"/>
    </source>
</evidence>
<reference evidence="2" key="1">
    <citation type="journal article" date="2020" name="Stud. Mycol.">
        <title>101 Dothideomycetes genomes: a test case for predicting lifestyles and emergence of pathogens.</title>
        <authorList>
            <person name="Haridas S."/>
            <person name="Albert R."/>
            <person name="Binder M."/>
            <person name="Bloem J."/>
            <person name="Labutti K."/>
            <person name="Salamov A."/>
            <person name="Andreopoulos B."/>
            <person name="Baker S."/>
            <person name="Barry K."/>
            <person name="Bills G."/>
            <person name="Bluhm B."/>
            <person name="Cannon C."/>
            <person name="Castanera R."/>
            <person name="Culley D."/>
            <person name="Daum C."/>
            <person name="Ezra D."/>
            <person name="Gonzalez J."/>
            <person name="Henrissat B."/>
            <person name="Kuo A."/>
            <person name="Liang C."/>
            <person name="Lipzen A."/>
            <person name="Lutzoni F."/>
            <person name="Magnuson J."/>
            <person name="Mondo S."/>
            <person name="Nolan M."/>
            <person name="Ohm R."/>
            <person name="Pangilinan J."/>
            <person name="Park H.-J."/>
            <person name="Ramirez L."/>
            <person name="Alfaro M."/>
            <person name="Sun H."/>
            <person name="Tritt A."/>
            <person name="Yoshinaga Y."/>
            <person name="Zwiers L.-H."/>
            <person name="Turgeon B."/>
            <person name="Goodwin S."/>
            <person name="Spatafora J."/>
            <person name="Crous P."/>
            <person name="Grigoriev I."/>
        </authorList>
    </citation>
    <scope>NUCLEOTIDE SEQUENCE</scope>
    <source>
        <strain evidence="2">CBS 123094</strain>
    </source>
</reference>
<dbReference type="EMBL" id="ML977697">
    <property type="protein sequence ID" value="KAF1993563.1"/>
    <property type="molecule type" value="Genomic_DNA"/>
</dbReference>
<keyword evidence="3" id="KW-1185">Reference proteome</keyword>
<dbReference type="AlphaFoldDB" id="A0A6A5VVK9"/>
<name>A0A6A5VVK9_9PLEO</name>
<proteinExistence type="predicted"/>